<feature type="region of interest" description="Disordered" evidence="1">
    <location>
        <begin position="248"/>
        <end position="298"/>
    </location>
</feature>
<organism evidence="2 3">
    <name type="scientific">Tanacetum coccineum</name>
    <dbReference type="NCBI Taxonomy" id="301880"/>
    <lineage>
        <taxon>Eukaryota</taxon>
        <taxon>Viridiplantae</taxon>
        <taxon>Streptophyta</taxon>
        <taxon>Embryophyta</taxon>
        <taxon>Tracheophyta</taxon>
        <taxon>Spermatophyta</taxon>
        <taxon>Magnoliopsida</taxon>
        <taxon>eudicotyledons</taxon>
        <taxon>Gunneridae</taxon>
        <taxon>Pentapetalae</taxon>
        <taxon>asterids</taxon>
        <taxon>campanulids</taxon>
        <taxon>Asterales</taxon>
        <taxon>Asteraceae</taxon>
        <taxon>Asteroideae</taxon>
        <taxon>Anthemideae</taxon>
        <taxon>Anthemidinae</taxon>
        <taxon>Tanacetum</taxon>
    </lineage>
</organism>
<accession>A0ABQ4Z8F0</accession>
<protein>
    <submittedName>
        <fullName evidence="2">Uncharacterized protein</fullName>
    </submittedName>
</protein>
<evidence type="ECO:0000256" key="1">
    <source>
        <dbReference type="SAM" id="MobiDB-lite"/>
    </source>
</evidence>
<keyword evidence="3" id="KW-1185">Reference proteome</keyword>
<dbReference type="Proteomes" id="UP001151760">
    <property type="component" value="Unassembled WGS sequence"/>
</dbReference>
<dbReference type="EMBL" id="BQNB010011042">
    <property type="protein sequence ID" value="GJS85345.1"/>
    <property type="molecule type" value="Genomic_DNA"/>
</dbReference>
<feature type="compositionally biased region" description="Acidic residues" evidence="1">
    <location>
        <begin position="402"/>
        <end position="418"/>
    </location>
</feature>
<comment type="caution">
    <text evidence="2">The sequence shown here is derived from an EMBL/GenBank/DDBJ whole genome shotgun (WGS) entry which is preliminary data.</text>
</comment>
<evidence type="ECO:0000313" key="3">
    <source>
        <dbReference type="Proteomes" id="UP001151760"/>
    </source>
</evidence>
<sequence length="700" mass="79283">MDTTRAQQQALDDELEPTLQVALDALKLTPFYNAFEISADVPEIYMQEFWVTVSRHHSSLRFKLNGKSHTVNVDNFRDMLKICPKLPGQIFEEPPLEEEILSFIRDLGHTREIKFLSDVNVNHMHQPWRSFAAIINKCLSGKTTTLESLRLSLYQVENKNSKKNNDMYYPRFTKVIVDYFMAKDQGIPRRNKMFWHYVRDDFMFTTVRVISKHQDTQVYGAILPQHLTNQAMLESEAYMTYHAYATGEKTPKPKTTKKKADSESSPKTKSTQASKGKRITTLAKGDKPAKKKQSATKSKGLTVLSEVALTEAQQMKIAIERSKIQTHSSHASGSEVPDVPEYRSESEEESWTYSQGEDDEDNDEHDSENDNDDQESVSGEIESDNDGDDFVHPNLSTYKADDLEEEKEEEKANDDDVSSDQMVLTPPDYEIMEEEENQEDDDIVIGGEQEDEEDEELYKDLNLNLDRRDVEMTDAQNNQETEEVHVTLTTEPLVVQQQSSSVSSDLGSKFINPSPNIGIDSILNLNVQSDIPVNVSVSTTTEMSSSDTTIPQTRILIIQHQQQTHDSTTTTTLLEIPNFASLFALSSISGIVDNYLASKMKDAVNVVVQLQSNKLREEAQAENDEFLKQIDSNIKAIIKDQVKAQVSKIMPKVEKYVTESLGAEVLARSSNQPQRSYATAASLSEFELKKILIDKIKENK</sequence>
<feature type="region of interest" description="Disordered" evidence="1">
    <location>
        <begin position="321"/>
        <end position="421"/>
    </location>
</feature>
<name>A0ABQ4Z8F0_9ASTR</name>
<reference evidence="2" key="1">
    <citation type="journal article" date="2022" name="Int. J. Mol. Sci.">
        <title>Draft Genome of Tanacetum Coccineum: Genomic Comparison of Closely Related Tanacetum-Family Plants.</title>
        <authorList>
            <person name="Yamashiro T."/>
            <person name="Shiraishi A."/>
            <person name="Nakayama K."/>
            <person name="Satake H."/>
        </authorList>
    </citation>
    <scope>NUCLEOTIDE SEQUENCE</scope>
</reference>
<proteinExistence type="predicted"/>
<feature type="compositionally biased region" description="Acidic residues" evidence="1">
    <location>
        <begin position="346"/>
        <end position="388"/>
    </location>
</feature>
<reference evidence="2" key="2">
    <citation type="submission" date="2022-01" db="EMBL/GenBank/DDBJ databases">
        <authorList>
            <person name="Yamashiro T."/>
            <person name="Shiraishi A."/>
            <person name="Satake H."/>
            <person name="Nakayama K."/>
        </authorList>
    </citation>
    <scope>NUCLEOTIDE SEQUENCE</scope>
</reference>
<evidence type="ECO:0000313" key="2">
    <source>
        <dbReference type="EMBL" id="GJS85345.1"/>
    </source>
</evidence>
<gene>
    <name evidence="2" type="ORF">Tco_0751886</name>
</gene>